<evidence type="ECO:0000313" key="1">
    <source>
        <dbReference type="EMBL" id="GJT65492.1"/>
    </source>
</evidence>
<organism evidence="1 2">
    <name type="scientific">Tanacetum coccineum</name>
    <dbReference type="NCBI Taxonomy" id="301880"/>
    <lineage>
        <taxon>Eukaryota</taxon>
        <taxon>Viridiplantae</taxon>
        <taxon>Streptophyta</taxon>
        <taxon>Embryophyta</taxon>
        <taxon>Tracheophyta</taxon>
        <taxon>Spermatophyta</taxon>
        <taxon>Magnoliopsida</taxon>
        <taxon>eudicotyledons</taxon>
        <taxon>Gunneridae</taxon>
        <taxon>Pentapetalae</taxon>
        <taxon>asterids</taxon>
        <taxon>campanulids</taxon>
        <taxon>Asterales</taxon>
        <taxon>Asteraceae</taxon>
        <taxon>Asteroideae</taxon>
        <taxon>Anthemideae</taxon>
        <taxon>Anthemidinae</taxon>
        <taxon>Tanacetum</taxon>
    </lineage>
</organism>
<dbReference type="EMBL" id="BQNB010017635">
    <property type="protein sequence ID" value="GJT65492.1"/>
    <property type="molecule type" value="Genomic_DNA"/>
</dbReference>
<dbReference type="Proteomes" id="UP001151760">
    <property type="component" value="Unassembled WGS sequence"/>
</dbReference>
<reference evidence="1" key="1">
    <citation type="journal article" date="2022" name="Int. J. Mol. Sci.">
        <title>Draft Genome of Tanacetum Coccineum: Genomic Comparison of Closely Related Tanacetum-Family Plants.</title>
        <authorList>
            <person name="Yamashiro T."/>
            <person name="Shiraishi A."/>
            <person name="Nakayama K."/>
            <person name="Satake H."/>
        </authorList>
    </citation>
    <scope>NUCLEOTIDE SEQUENCE</scope>
</reference>
<keyword evidence="2" id="KW-1185">Reference proteome</keyword>
<protein>
    <submittedName>
        <fullName evidence="1">Uncharacterized protein</fullName>
    </submittedName>
</protein>
<reference evidence="1" key="2">
    <citation type="submission" date="2022-01" db="EMBL/GenBank/DDBJ databases">
        <authorList>
            <person name="Yamashiro T."/>
            <person name="Shiraishi A."/>
            <person name="Satake H."/>
            <person name="Nakayama K."/>
        </authorList>
    </citation>
    <scope>NUCLEOTIDE SEQUENCE</scope>
</reference>
<comment type="caution">
    <text evidence="1">The sequence shown here is derived from an EMBL/GenBank/DDBJ whole genome shotgun (WGS) entry which is preliminary data.</text>
</comment>
<name>A0ABQ5FQ61_9ASTR</name>
<evidence type="ECO:0000313" key="2">
    <source>
        <dbReference type="Proteomes" id="UP001151760"/>
    </source>
</evidence>
<gene>
    <name evidence="1" type="ORF">Tco_1016972</name>
</gene>
<sequence length="73" mass="7546">MLWCSRGDDDESGMEMEMMRMVRSVGDGSGGVVGVVAAGGGEGGDEVVAVVGGWLESGRSGAEKRKERELGAR</sequence>
<accession>A0ABQ5FQ61</accession>
<proteinExistence type="predicted"/>